<dbReference type="NCBIfam" id="TIGR02391">
    <property type="entry name" value="hypoth_ymh"/>
    <property type="match status" value="1"/>
</dbReference>
<evidence type="ECO:0000313" key="2">
    <source>
        <dbReference type="EMBL" id="MBC5715434.1"/>
    </source>
</evidence>
<sequence length="270" mass="30885">MAERIRKLTNSEVEVLARIIADTMTGSQMNEIFQECGVQDASNESTKWKRIYYTFLARQEQDGASNSFLNFIKKSLKPVRFISGQNGNYDEILLEINKPLMLIGLQMTNEGKLLKVQAATTISEVERRTRNLVSELQKRHIHQDVIRCCKEEYLQENYFHAVFEAAKSLSEKVREKTGMQEDGSNLFNNAFAVNNPRLAINSLQTPSEKNAQNGLKEMLNGVTHMVRNVTAHELKIKWIVNEQDAIDILTTISFLHKQLDESFVVPQHIA</sequence>
<dbReference type="AlphaFoldDB" id="A0A923RWN5"/>
<dbReference type="InterPro" id="IPR012654">
    <property type="entry name" value="CHP02391"/>
</dbReference>
<evidence type="ECO:0000259" key="1">
    <source>
        <dbReference type="Pfam" id="PF09509"/>
    </source>
</evidence>
<dbReference type="Proteomes" id="UP000606720">
    <property type="component" value="Unassembled WGS sequence"/>
</dbReference>
<gene>
    <name evidence="2" type="ORF">H8S17_14715</name>
</gene>
<organism evidence="2 3">
    <name type="scientific">Roseburia zhanii</name>
    <dbReference type="NCBI Taxonomy" id="2763064"/>
    <lineage>
        <taxon>Bacteria</taxon>
        <taxon>Bacillati</taxon>
        <taxon>Bacillota</taxon>
        <taxon>Clostridia</taxon>
        <taxon>Lachnospirales</taxon>
        <taxon>Lachnospiraceae</taxon>
        <taxon>Roseburia</taxon>
    </lineage>
</organism>
<accession>A0A923RWN5</accession>
<name>A0A923RWN5_9FIRM</name>
<reference evidence="2" key="1">
    <citation type="submission" date="2020-08" db="EMBL/GenBank/DDBJ databases">
        <title>Genome public.</title>
        <authorList>
            <person name="Liu C."/>
            <person name="Sun Q."/>
        </authorList>
    </citation>
    <scope>NUCLEOTIDE SEQUENCE</scope>
    <source>
        <strain evidence="2">BX1005</strain>
    </source>
</reference>
<feature type="domain" description="Conserved hypothetical protein CHP02391" evidence="1">
    <location>
        <begin position="139"/>
        <end position="259"/>
    </location>
</feature>
<proteinExistence type="predicted"/>
<comment type="caution">
    <text evidence="2">The sequence shown here is derived from an EMBL/GenBank/DDBJ whole genome shotgun (WGS) entry which is preliminary data.</text>
</comment>
<evidence type="ECO:0000313" key="3">
    <source>
        <dbReference type="Proteomes" id="UP000606720"/>
    </source>
</evidence>
<keyword evidence="3" id="KW-1185">Reference proteome</keyword>
<dbReference type="Pfam" id="PF09509">
    <property type="entry name" value="Hypoth_Ymh"/>
    <property type="match status" value="1"/>
</dbReference>
<protein>
    <submittedName>
        <fullName evidence="2">TIGR02391 family protein</fullName>
    </submittedName>
</protein>
<dbReference type="EMBL" id="JACOPH010000020">
    <property type="protein sequence ID" value="MBC5715434.1"/>
    <property type="molecule type" value="Genomic_DNA"/>
</dbReference>
<dbReference type="RefSeq" id="WP_186867758.1">
    <property type="nucleotide sequence ID" value="NZ_JACOPH010000020.1"/>
</dbReference>